<dbReference type="AlphaFoldDB" id="A0A0K1Q4Z6"/>
<gene>
    <name evidence="2" type="ORF">AKJ09_07466</name>
</gene>
<dbReference type="InterPro" id="IPR027417">
    <property type="entry name" value="P-loop_NTPase"/>
</dbReference>
<evidence type="ECO:0000259" key="1">
    <source>
        <dbReference type="Pfam" id="PF07475"/>
    </source>
</evidence>
<reference evidence="2 3" key="1">
    <citation type="submission" date="2015-08" db="EMBL/GenBank/DDBJ databases">
        <authorList>
            <person name="Babu N.S."/>
            <person name="Beckwith C.J."/>
            <person name="Beseler K.G."/>
            <person name="Brison A."/>
            <person name="Carone J.V."/>
            <person name="Caskin T.P."/>
            <person name="Diamond M."/>
            <person name="Durham M.E."/>
            <person name="Foxe J.M."/>
            <person name="Go M."/>
            <person name="Henderson B.A."/>
            <person name="Jones I.B."/>
            <person name="McGettigan J.A."/>
            <person name="Micheletti S.J."/>
            <person name="Nasrallah M.E."/>
            <person name="Ortiz D."/>
            <person name="Piller C.R."/>
            <person name="Privatt S.R."/>
            <person name="Schneider S.L."/>
            <person name="Sharp S."/>
            <person name="Smith T.C."/>
            <person name="Stanton J.D."/>
            <person name="Ullery H.E."/>
            <person name="Wilson R.J."/>
            <person name="Serrano M.G."/>
            <person name="Buck G."/>
            <person name="Lee V."/>
            <person name="Wang Y."/>
            <person name="Carvalho R."/>
            <person name="Voegtly L."/>
            <person name="Shi R."/>
            <person name="Duckworth R."/>
            <person name="Johnson A."/>
            <person name="Loviza R."/>
            <person name="Walstead R."/>
            <person name="Shah Z."/>
            <person name="Kiflezghi M."/>
            <person name="Wade K."/>
            <person name="Ball S.L."/>
            <person name="Bradley K.W."/>
            <person name="Asai D.J."/>
            <person name="Bowman C.A."/>
            <person name="Russell D.A."/>
            <person name="Pope W.H."/>
            <person name="Jacobs-Sera D."/>
            <person name="Hendrix R.W."/>
            <person name="Hatfull G.F."/>
        </authorList>
    </citation>
    <scope>NUCLEOTIDE SEQUENCE [LARGE SCALE GENOMIC DNA]</scope>
    <source>
        <strain evidence="2 3">DSM 27648</strain>
    </source>
</reference>
<evidence type="ECO:0000313" key="2">
    <source>
        <dbReference type="EMBL" id="AKV00803.1"/>
    </source>
</evidence>
<dbReference type="Pfam" id="PF07475">
    <property type="entry name" value="Hpr_kinase_C"/>
    <property type="match status" value="1"/>
</dbReference>
<dbReference type="GO" id="GO:0005524">
    <property type="term" value="F:ATP binding"/>
    <property type="evidence" value="ECO:0007669"/>
    <property type="project" value="InterPro"/>
</dbReference>
<dbReference type="Proteomes" id="UP000064967">
    <property type="component" value="Chromosome"/>
</dbReference>
<dbReference type="InterPro" id="IPR011104">
    <property type="entry name" value="Hpr_kin/Pase_C"/>
</dbReference>
<dbReference type="KEGG" id="llu:AKJ09_07466"/>
<keyword evidence="2" id="KW-0418">Kinase</keyword>
<keyword evidence="3" id="KW-1185">Reference proteome</keyword>
<keyword evidence="2" id="KW-0808">Transferase</keyword>
<dbReference type="GO" id="GO:0000155">
    <property type="term" value="F:phosphorelay sensor kinase activity"/>
    <property type="evidence" value="ECO:0007669"/>
    <property type="project" value="InterPro"/>
</dbReference>
<sequence length="257" mass="28365">MRWLAEHVEDGEVAFRIGREGDDLVAEWVGIVRLTVGRDGRNVRFVPEPDAYEPDLEKIRRGSAALLLRQLEGKLALHGAAVSVDSRVLVLLGRSGQGKSTLAASLCQAGAALYADDAVAIESREGGYVVAPTEANHWLDRDARRALGLAALDDWKMPVATAVAGRTEVRLAVIVELVYAAVATPRLTRVTDVDAFGFLVPQVARFVLDEPERQRREFETLAHLIESVPIYRLERRRGFDGLPATCALLRDLVHRER</sequence>
<dbReference type="EMBL" id="CP012333">
    <property type="protein sequence ID" value="AKV00803.1"/>
    <property type="molecule type" value="Genomic_DNA"/>
</dbReference>
<accession>A0A0K1Q4Z6</accession>
<dbReference type="Gene3D" id="3.40.50.300">
    <property type="entry name" value="P-loop containing nucleotide triphosphate hydrolases"/>
    <property type="match status" value="1"/>
</dbReference>
<proteinExistence type="predicted"/>
<feature type="domain" description="HPr kinase/phosphorylase C-terminal" evidence="1">
    <location>
        <begin position="71"/>
        <end position="183"/>
    </location>
</feature>
<dbReference type="STRING" id="1391654.AKJ09_07466"/>
<dbReference type="SUPFAM" id="SSF53795">
    <property type="entry name" value="PEP carboxykinase-like"/>
    <property type="match status" value="1"/>
</dbReference>
<protein>
    <submittedName>
        <fullName evidence="2">Serine kinase of the HPr protein, regulates carbohydrate metabolism</fullName>
    </submittedName>
</protein>
<evidence type="ECO:0000313" key="3">
    <source>
        <dbReference type="Proteomes" id="UP000064967"/>
    </source>
</evidence>
<name>A0A0K1Q4Z6_9BACT</name>
<dbReference type="GO" id="GO:0006109">
    <property type="term" value="P:regulation of carbohydrate metabolic process"/>
    <property type="evidence" value="ECO:0007669"/>
    <property type="project" value="InterPro"/>
</dbReference>
<organism evidence="2 3">
    <name type="scientific">Labilithrix luteola</name>
    <dbReference type="NCBI Taxonomy" id="1391654"/>
    <lineage>
        <taxon>Bacteria</taxon>
        <taxon>Pseudomonadati</taxon>
        <taxon>Myxococcota</taxon>
        <taxon>Polyangia</taxon>
        <taxon>Polyangiales</taxon>
        <taxon>Labilitrichaceae</taxon>
        <taxon>Labilithrix</taxon>
    </lineage>
</organism>